<proteinExistence type="predicted"/>
<evidence type="ECO:0000313" key="1">
    <source>
        <dbReference type="EMBL" id="MBW4707815.1"/>
    </source>
</evidence>
<comment type="caution">
    <text evidence="1">The sequence shown here is derived from an EMBL/GenBank/DDBJ whole genome shotgun (WGS) entry which is preliminary data.</text>
</comment>
<dbReference type="InterPro" id="IPR021466">
    <property type="entry name" value="Put_rhamnosyl_transferase"/>
</dbReference>
<accession>A0A9X1FVC6</accession>
<keyword evidence="2" id="KW-1185">Reference proteome</keyword>
<protein>
    <submittedName>
        <fullName evidence="1">Rhamnosyl transferase</fullName>
    </submittedName>
</protein>
<reference evidence="1" key="1">
    <citation type="submission" date="2021-07" db="EMBL/GenBank/DDBJ databases">
        <title>Roseobacter insulae sp. nov., isolated from a tidal flat.</title>
        <authorList>
            <person name="Park S."/>
            <person name="Yoon J.-H."/>
        </authorList>
    </citation>
    <scope>NUCLEOTIDE SEQUENCE</scope>
    <source>
        <strain evidence="1">YSTF-M11</strain>
    </source>
</reference>
<keyword evidence="1" id="KW-0808">Transferase</keyword>
<dbReference type="AlphaFoldDB" id="A0A9X1FVC6"/>
<dbReference type="Pfam" id="PF11316">
    <property type="entry name" value="Rhamno_transf"/>
    <property type="match status" value="1"/>
</dbReference>
<dbReference type="GO" id="GO:0016740">
    <property type="term" value="F:transferase activity"/>
    <property type="evidence" value="ECO:0007669"/>
    <property type="project" value="UniProtKB-KW"/>
</dbReference>
<gene>
    <name evidence="1" type="ORF">KX928_08465</name>
</gene>
<name>A0A9X1FVC6_9RHOB</name>
<dbReference type="RefSeq" id="WP_219500977.1">
    <property type="nucleotide sequence ID" value="NZ_JAHXDN010000002.1"/>
</dbReference>
<sequence length="277" mass="31180">MSSSLQAVFQTRYSFFGQSGWRSDTSKAQELLFDPERLNKRLDLFLKMNLACLRDQSDPDFKLVVLTSSLLPQDHLKLLTEACHDVIGKKRAHVIARAPGSAGRWLQKFTQRRLNTHSHSAQIVLDDDDAVSVDFVESCKREGEFALSRFRDDQDCVYLSYATGMTARFEDDGITLMPRVVPFTNLGLALVAPTDTSKNPYMLAHKKVARRHAVRVNYDQRPYYIRAVHDSNDSRAMHDDVALSAEAIEKAMPYFPLLKDLTVKVPAEAEASPSSAA</sequence>
<dbReference type="EMBL" id="JAHXDN010000002">
    <property type="protein sequence ID" value="MBW4707815.1"/>
    <property type="molecule type" value="Genomic_DNA"/>
</dbReference>
<dbReference type="Proteomes" id="UP001138661">
    <property type="component" value="Unassembled WGS sequence"/>
</dbReference>
<organism evidence="1 2">
    <name type="scientific">Roseobacter insulae</name>
    <dbReference type="NCBI Taxonomy" id="2859783"/>
    <lineage>
        <taxon>Bacteria</taxon>
        <taxon>Pseudomonadati</taxon>
        <taxon>Pseudomonadota</taxon>
        <taxon>Alphaproteobacteria</taxon>
        <taxon>Rhodobacterales</taxon>
        <taxon>Roseobacteraceae</taxon>
        <taxon>Roseobacter</taxon>
    </lineage>
</organism>
<evidence type="ECO:0000313" key="2">
    <source>
        <dbReference type="Proteomes" id="UP001138661"/>
    </source>
</evidence>